<feature type="transmembrane region" description="Helical" evidence="6">
    <location>
        <begin position="476"/>
        <end position="499"/>
    </location>
</feature>
<feature type="transmembrane region" description="Helical" evidence="6">
    <location>
        <begin position="666"/>
        <end position="686"/>
    </location>
</feature>
<reference evidence="7 8" key="1">
    <citation type="submission" date="2018-11" db="EMBL/GenBank/DDBJ databases">
        <title>Genome sequence of Apiotrichum porosum DSM 27194.</title>
        <authorList>
            <person name="Aliyu H."/>
            <person name="Gorte O."/>
            <person name="Ochsenreither K."/>
        </authorList>
    </citation>
    <scope>NUCLEOTIDE SEQUENCE [LARGE SCALE GENOMIC DNA]</scope>
    <source>
        <strain evidence="7 8">DSM 27194</strain>
    </source>
</reference>
<protein>
    <recommendedName>
        <fullName evidence="9">Major facilitator superfamily (MFS) profile domain-containing protein</fullName>
    </recommendedName>
</protein>
<dbReference type="AlphaFoldDB" id="A0A427XDH9"/>
<evidence type="ECO:0000256" key="4">
    <source>
        <dbReference type="ARBA" id="ARBA00023136"/>
    </source>
</evidence>
<feature type="compositionally biased region" description="Polar residues" evidence="5">
    <location>
        <begin position="12"/>
        <end position="38"/>
    </location>
</feature>
<evidence type="ECO:0000256" key="3">
    <source>
        <dbReference type="ARBA" id="ARBA00022989"/>
    </source>
</evidence>
<dbReference type="Gene3D" id="1.20.1250.20">
    <property type="entry name" value="MFS general substrate transporter like domains"/>
    <property type="match status" value="1"/>
</dbReference>
<keyword evidence="4 6" id="KW-0472">Membrane</keyword>
<keyword evidence="3 6" id="KW-1133">Transmembrane helix</keyword>
<gene>
    <name evidence="7" type="ORF">EHS24_005352</name>
</gene>
<dbReference type="STRING" id="105984.A0A427XDH9"/>
<keyword evidence="8" id="KW-1185">Reference proteome</keyword>
<feature type="transmembrane region" description="Helical" evidence="6">
    <location>
        <begin position="849"/>
        <end position="873"/>
    </location>
</feature>
<feature type="compositionally biased region" description="Low complexity" evidence="5">
    <location>
        <begin position="758"/>
        <end position="771"/>
    </location>
</feature>
<accession>A0A427XDH9</accession>
<name>A0A427XDH9_9TREE</name>
<feature type="region of interest" description="Disordered" evidence="5">
    <location>
        <begin position="594"/>
        <end position="613"/>
    </location>
</feature>
<evidence type="ECO:0000313" key="8">
    <source>
        <dbReference type="Proteomes" id="UP000279236"/>
    </source>
</evidence>
<dbReference type="EMBL" id="RSCE01000021">
    <property type="protein sequence ID" value="RSH76774.1"/>
    <property type="molecule type" value="Genomic_DNA"/>
</dbReference>
<feature type="transmembrane region" description="Helical" evidence="6">
    <location>
        <begin position="407"/>
        <end position="425"/>
    </location>
</feature>
<feature type="compositionally biased region" description="Basic residues" evidence="5">
    <location>
        <begin position="916"/>
        <end position="931"/>
    </location>
</feature>
<sequence length="931" mass="99910">MSSPCDAHTAAPDTTQPPHLERQPSSAASVRSTASDATITDRDRAPDRRPGLLHAQLHPPHPHHPTHKPHARRQQGTWVPSGTPLAPGGVGAGLAERIQFGGMSYDSLASIGDSSPERRGSRSPSRSVSSSPDSRDRVPKKRRSSNGWAAARRPAPLPDLPPARDLPSYSEAEDETDERAQRTASADDWDNVRDGSIARRSAWRRPSPQWLMPFVLGLTMSLGMTMSPRAELYLDLACLAHPPRMPASDAGLAEAFWASAISTEALDPKEFWTTIPGGHDGNLDLVGGLSGNQTAPHLLSPGEKWFLRAHRDMYPSTPSQPGRPNQPVPLPPVSGNETQTTPGTGTGGNNNGAPYPEIDPALCKKDEKVQAAAARLTMTLTVMAGLLSAMTTGYWASVSDRIGRRPIMAMVQFGLLLNDGCFLFLATFPRFIMQGGIYVLLIGPILDGCLGGFSTMSATLHAYISDVTPDGSRATTFARLGGALMGGFTIGPILGSAMISATGNILFPFYVSVCVHALFSLSLRFILPESLSSESRAALTKRALVAQERAKARRAAERAWEDEGDSILPSISDMREVVGNAAMRVFHPGQWAERRRSQAEAEEDETLNGGADDSSWSRISGAVGRARTTRRTAGNFRRLGKQATGFLKPLLIFKPRVVAGHAHRDWNLTLVGACAFFTSLLMGVIQVKFQYALYAFGWGTSQLGPYMSLISFCRLIVLLGLTPVAMYYLKPFFTERTIIEDASETTPLLDADADDRPAASSSSARSPSETPDSTDKPKPKRSAALDLLVLRAAIAVETVGYTLLGLNAHASVTVFIASSAVVTLGSPTQAACSSLALSFIPHSREAGRLFGGLAVLQALASALISPILFSNLFAVSVGWYAPLVFLLAAGVLVCAQSAIAFIRLHPHSTDEERARGRAKARGKRRAVHQDE</sequence>
<dbReference type="InterPro" id="IPR011701">
    <property type="entry name" value="MFS"/>
</dbReference>
<dbReference type="SUPFAM" id="SSF103473">
    <property type="entry name" value="MFS general substrate transporter"/>
    <property type="match status" value="2"/>
</dbReference>
<feature type="region of interest" description="Disordered" evidence="5">
    <location>
        <begin position="749"/>
        <end position="779"/>
    </location>
</feature>
<evidence type="ECO:0000256" key="5">
    <source>
        <dbReference type="SAM" id="MobiDB-lite"/>
    </source>
</evidence>
<proteinExistence type="predicted"/>
<evidence type="ECO:0000256" key="1">
    <source>
        <dbReference type="ARBA" id="ARBA00004141"/>
    </source>
</evidence>
<evidence type="ECO:0008006" key="9">
    <source>
        <dbReference type="Google" id="ProtNLM"/>
    </source>
</evidence>
<feature type="compositionally biased region" description="Basic and acidic residues" evidence="5">
    <location>
        <begin position="39"/>
        <end position="50"/>
    </location>
</feature>
<feature type="region of interest" description="Disordered" evidence="5">
    <location>
        <begin position="109"/>
        <end position="191"/>
    </location>
</feature>
<feature type="transmembrane region" description="Helical" evidence="6">
    <location>
        <begin position="437"/>
        <end position="464"/>
    </location>
</feature>
<dbReference type="GeneID" id="39589895"/>
<evidence type="ECO:0000256" key="2">
    <source>
        <dbReference type="ARBA" id="ARBA00022692"/>
    </source>
</evidence>
<dbReference type="PANTHER" id="PTHR23507:SF1">
    <property type="entry name" value="FI18259P1-RELATED"/>
    <property type="match status" value="1"/>
</dbReference>
<comment type="caution">
    <text evidence="7">The sequence shown here is derived from an EMBL/GenBank/DDBJ whole genome shotgun (WGS) entry which is preliminary data.</text>
</comment>
<dbReference type="Pfam" id="PF07690">
    <property type="entry name" value="MFS_1"/>
    <property type="match status" value="1"/>
</dbReference>
<dbReference type="OrthoDB" id="3026777at2759"/>
<evidence type="ECO:0000256" key="6">
    <source>
        <dbReference type="SAM" id="Phobius"/>
    </source>
</evidence>
<dbReference type="Proteomes" id="UP000279236">
    <property type="component" value="Unassembled WGS sequence"/>
</dbReference>
<keyword evidence="2 6" id="KW-0812">Transmembrane</keyword>
<feature type="transmembrane region" description="Helical" evidence="6">
    <location>
        <begin position="505"/>
        <end position="527"/>
    </location>
</feature>
<evidence type="ECO:0000313" key="7">
    <source>
        <dbReference type="EMBL" id="RSH76774.1"/>
    </source>
</evidence>
<feature type="region of interest" description="Disordered" evidence="5">
    <location>
        <begin position="1"/>
        <end position="85"/>
    </location>
</feature>
<dbReference type="InterPro" id="IPR036259">
    <property type="entry name" value="MFS_trans_sf"/>
</dbReference>
<organism evidence="7 8">
    <name type="scientific">Apiotrichum porosum</name>
    <dbReference type="NCBI Taxonomy" id="105984"/>
    <lineage>
        <taxon>Eukaryota</taxon>
        <taxon>Fungi</taxon>
        <taxon>Dikarya</taxon>
        <taxon>Basidiomycota</taxon>
        <taxon>Agaricomycotina</taxon>
        <taxon>Tremellomycetes</taxon>
        <taxon>Trichosporonales</taxon>
        <taxon>Trichosporonaceae</taxon>
        <taxon>Apiotrichum</taxon>
    </lineage>
</organism>
<dbReference type="GO" id="GO:0016020">
    <property type="term" value="C:membrane"/>
    <property type="evidence" value="ECO:0007669"/>
    <property type="project" value="UniProtKB-SubCell"/>
</dbReference>
<feature type="compositionally biased region" description="Low complexity" evidence="5">
    <location>
        <begin position="122"/>
        <end position="132"/>
    </location>
</feature>
<feature type="region of interest" description="Disordered" evidence="5">
    <location>
        <begin position="912"/>
        <end position="931"/>
    </location>
</feature>
<feature type="transmembrane region" description="Helical" evidence="6">
    <location>
        <begin position="372"/>
        <end position="395"/>
    </location>
</feature>
<dbReference type="GO" id="GO:0022857">
    <property type="term" value="F:transmembrane transporter activity"/>
    <property type="evidence" value="ECO:0007669"/>
    <property type="project" value="InterPro"/>
</dbReference>
<feature type="transmembrane region" description="Helical" evidence="6">
    <location>
        <begin position="706"/>
        <end position="729"/>
    </location>
</feature>
<dbReference type="PANTHER" id="PTHR23507">
    <property type="entry name" value="ZGC:174356"/>
    <property type="match status" value="1"/>
</dbReference>
<feature type="compositionally biased region" description="Basic residues" evidence="5">
    <location>
        <begin position="60"/>
        <end position="73"/>
    </location>
</feature>
<feature type="region of interest" description="Disordered" evidence="5">
    <location>
        <begin position="313"/>
        <end position="356"/>
    </location>
</feature>
<comment type="subcellular location">
    <subcellularLocation>
        <location evidence="1">Membrane</location>
        <topology evidence="1">Multi-pass membrane protein</topology>
    </subcellularLocation>
</comment>
<feature type="transmembrane region" description="Helical" evidence="6">
    <location>
        <begin position="879"/>
        <end position="902"/>
    </location>
</feature>
<dbReference type="RefSeq" id="XP_028471921.1">
    <property type="nucleotide sequence ID" value="XM_028620879.1"/>
</dbReference>